<reference evidence="1 2" key="1">
    <citation type="submission" date="2009-01" db="EMBL/GenBank/DDBJ databases">
        <title>Complete sequence of chromosome of Methylobacterium nodulans ORS 2060.</title>
        <authorList>
            <consortium name="US DOE Joint Genome Institute"/>
            <person name="Lucas S."/>
            <person name="Copeland A."/>
            <person name="Lapidus A."/>
            <person name="Glavina del Rio T."/>
            <person name="Dalin E."/>
            <person name="Tice H."/>
            <person name="Bruce D."/>
            <person name="Goodwin L."/>
            <person name="Pitluck S."/>
            <person name="Sims D."/>
            <person name="Brettin T."/>
            <person name="Detter J.C."/>
            <person name="Han C."/>
            <person name="Larimer F."/>
            <person name="Land M."/>
            <person name="Hauser L."/>
            <person name="Kyrpides N."/>
            <person name="Ivanova N."/>
            <person name="Marx C.J."/>
            <person name="Richardson P."/>
        </authorList>
    </citation>
    <scope>NUCLEOTIDE SEQUENCE [LARGE SCALE GENOMIC DNA]</scope>
    <source>
        <strain evidence="2">LMG 21967 / CNCM I-2342 / ORS 2060</strain>
    </source>
</reference>
<evidence type="ECO:0000313" key="2">
    <source>
        <dbReference type="Proteomes" id="UP000008207"/>
    </source>
</evidence>
<dbReference type="Gene3D" id="3.40.50.150">
    <property type="entry name" value="Vaccinia Virus protein VP39"/>
    <property type="match status" value="1"/>
</dbReference>
<proteinExistence type="predicted"/>
<dbReference type="AlphaFoldDB" id="B8IAE3"/>
<dbReference type="RefSeq" id="WP_015930847.1">
    <property type="nucleotide sequence ID" value="NC_011894.1"/>
</dbReference>
<accession>B8IAE3</accession>
<gene>
    <name evidence="1" type="ordered locus">Mnod_4332</name>
</gene>
<evidence type="ECO:0008006" key="3">
    <source>
        <dbReference type="Google" id="ProtNLM"/>
    </source>
</evidence>
<evidence type="ECO:0000313" key="1">
    <source>
        <dbReference type="EMBL" id="ACL59206.1"/>
    </source>
</evidence>
<keyword evidence="2" id="KW-1185">Reference proteome</keyword>
<protein>
    <recommendedName>
        <fullName evidence="3">Class I SAM-dependent methyltransferase</fullName>
    </recommendedName>
</protein>
<dbReference type="STRING" id="460265.Mnod_4332"/>
<sequence>MNRYDHKGVSHYEFLERLHRWLNPRTYLEIGTLKGGTLRLASCPTICIDPEFQLDVSSAANREVTLFYQKTSDRFFQDHSPSALLNGPVDLGFLDGLHEAETLLRDFANLEKHCRSNSVIAIHDCIPMDVGQTTRINNGGLWTGDVWKVVPILKEYRPDISIFVFDAHPTGLVCCTNLDHGNTILDGMYGEIWRTWRSTELSDYGFSRLIEEANIISTSRVETPEEMRRYFWL</sequence>
<organism evidence="1 2">
    <name type="scientific">Methylobacterium nodulans (strain LMG 21967 / CNCM I-2342 / ORS 2060)</name>
    <dbReference type="NCBI Taxonomy" id="460265"/>
    <lineage>
        <taxon>Bacteria</taxon>
        <taxon>Pseudomonadati</taxon>
        <taxon>Pseudomonadota</taxon>
        <taxon>Alphaproteobacteria</taxon>
        <taxon>Hyphomicrobiales</taxon>
        <taxon>Methylobacteriaceae</taxon>
        <taxon>Methylobacterium</taxon>
    </lineage>
</organism>
<dbReference type="InterPro" id="IPR029063">
    <property type="entry name" value="SAM-dependent_MTases_sf"/>
</dbReference>
<dbReference type="KEGG" id="mno:Mnod_4332"/>
<dbReference type="OrthoDB" id="799111at2"/>
<dbReference type="SUPFAM" id="SSF53335">
    <property type="entry name" value="S-adenosyl-L-methionine-dependent methyltransferases"/>
    <property type="match status" value="1"/>
</dbReference>
<dbReference type="Proteomes" id="UP000008207">
    <property type="component" value="Chromosome"/>
</dbReference>
<dbReference type="EMBL" id="CP001349">
    <property type="protein sequence ID" value="ACL59206.1"/>
    <property type="molecule type" value="Genomic_DNA"/>
</dbReference>
<dbReference type="HOGENOM" id="CLU_084471_0_0_5"/>
<dbReference type="eggNOG" id="COG4122">
    <property type="taxonomic scope" value="Bacteria"/>
</dbReference>
<dbReference type="Pfam" id="PF13578">
    <property type="entry name" value="Methyltransf_24"/>
    <property type="match status" value="1"/>
</dbReference>
<name>B8IAE3_METNO</name>